<protein>
    <submittedName>
        <fullName evidence="2">DUF115 domain-containing protein</fullName>
    </submittedName>
</protein>
<evidence type="ECO:0000313" key="3">
    <source>
        <dbReference type="Proteomes" id="UP001059380"/>
    </source>
</evidence>
<dbReference type="EMBL" id="CP093313">
    <property type="protein sequence ID" value="UWZ86126.1"/>
    <property type="molecule type" value="Genomic_DNA"/>
</dbReference>
<dbReference type="InterPro" id="IPR002826">
    <property type="entry name" value="MptE-like"/>
</dbReference>
<evidence type="ECO:0000313" key="2">
    <source>
        <dbReference type="EMBL" id="UWZ86126.1"/>
    </source>
</evidence>
<dbReference type="Proteomes" id="UP001059380">
    <property type="component" value="Chromosome"/>
</dbReference>
<dbReference type="AlphaFoldDB" id="A0A9J7BY73"/>
<proteinExistence type="predicted"/>
<dbReference type="Pfam" id="PF01973">
    <property type="entry name" value="MptE-like"/>
    <property type="match status" value="1"/>
</dbReference>
<dbReference type="Gene3D" id="3.90.1480.10">
    <property type="entry name" value="Alpha-2,3-sialyltransferase"/>
    <property type="match status" value="1"/>
</dbReference>
<dbReference type="RefSeq" id="WP_260795770.1">
    <property type="nucleotide sequence ID" value="NZ_CP093313.1"/>
</dbReference>
<reference evidence="2" key="1">
    <citation type="submission" date="2021-04" db="EMBL/GenBank/DDBJ databases">
        <title>Phylogenetic analysis of Acidobacteriaceae.</title>
        <authorList>
            <person name="Qiu L."/>
            <person name="Zhang Q."/>
        </authorList>
    </citation>
    <scope>NUCLEOTIDE SEQUENCE</scope>
    <source>
        <strain evidence="2">DSM 25168</strain>
    </source>
</reference>
<organism evidence="2 3">
    <name type="scientific">Occallatibacter riparius</name>
    <dbReference type="NCBI Taxonomy" id="1002689"/>
    <lineage>
        <taxon>Bacteria</taxon>
        <taxon>Pseudomonadati</taxon>
        <taxon>Acidobacteriota</taxon>
        <taxon>Terriglobia</taxon>
        <taxon>Terriglobales</taxon>
        <taxon>Acidobacteriaceae</taxon>
        <taxon>Occallatibacter</taxon>
    </lineage>
</organism>
<sequence length="253" mass="28894">MFLERTRKRWEELYSSIKGHDTWLVVGNGPSLRLEDVEAFDALGIPSIASNKINMVFNRTKWRPKLFTLADPLLLHKLPAEHYDNIERVLLPHTHVLMAKTPRKLQWRHLLNPEGEEKYLVRQEKLDPLNGFFVGGTITVPNLQLAMWAGAKTIYVIGCDHFYANENSKTGAKKSPHQGVSNHFDPNYRKPGEIVNEAPVDVMNRGYAVMRQIADQRGVRVVNISRKSALDAFERDTVENALESIKQAQEQTV</sequence>
<feature type="domain" description="6-hydroxymethylpterin diphosphokinase MptE-like" evidence="1">
    <location>
        <begin position="10"/>
        <end position="165"/>
    </location>
</feature>
<keyword evidence="3" id="KW-1185">Reference proteome</keyword>
<gene>
    <name evidence="2" type="ORF">MOP44_09300</name>
</gene>
<accession>A0A9J7BY73</accession>
<dbReference type="KEGG" id="orp:MOP44_09300"/>
<name>A0A9J7BY73_9BACT</name>
<evidence type="ECO:0000259" key="1">
    <source>
        <dbReference type="Pfam" id="PF01973"/>
    </source>
</evidence>